<dbReference type="PANTHER" id="PTHR31549">
    <property type="entry name" value="PROTEIN, PUTATIVE (DUF247)-RELATED-RELATED"/>
    <property type="match status" value="1"/>
</dbReference>
<keyword evidence="3" id="KW-1185">Reference proteome</keyword>
<reference evidence="3" key="1">
    <citation type="journal article" date="2012" name="Nature">
        <title>A physical, genetic and functional sequence assembly of the barley genome.</title>
        <authorList>
            <consortium name="The International Barley Genome Sequencing Consortium"/>
            <person name="Mayer K.F."/>
            <person name="Waugh R."/>
            <person name="Brown J.W."/>
            <person name="Schulman A."/>
            <person name="Langridge P."/>
            <person name="Platzer M."/>
            <person name="Fincher G.B."/>
            <person name="Muehlbauer G.J."/>
            <person name="Sato K."/>
            <person name="Close T.J."/>
            <person name="Wise R.P."/>
            <person name="Stein N."/>
        </authorList>
    </citation>
    <scope>NUCLEOTIDE SEQUENCE [LARGE SCALE GENOMIC DNA]</scope>
    <source>
        <strain evidence="3">cv. Morex</strain>
    </source>
</reference>
<name>A0A8I6XG83_HORVV</name>
<keyword evidence="1" id="KW-0812">Transmembrane</keyword>
<reference evidence="2" key="3">
    <citation type="submission" date="2022-01" db="UniProtKB">
        <authorList>
            <consortium name="EnsemblPlants"/>
        </authorList>
    </citation>
    <scope>IDENTIFICATION</scope>
    <source>
        <strain evidence="2">subsp. vulgare</strain>
    </source>
</reference>
<evidence type="ECO:0000313" key="2">
    <source>
        <dbReference type="EnsemblPlants" id="HORVU.MOREX.r3.2HG0191510.1.CDS1"/>
    </source>
</evidence>
<reference evidence="2" key="2">
    <citation type="submission" date="2020-10" db="EMBL/GenBank/DDBJ databases">
        <authorList>
            <person name="Scholz U."/>
            <person name="Mascher M."/>
            <person name="Fiebig A."/>
        </authorList>
    </citation>
    <scope>NUCLEOTIDE SEQUENCE [LARGE SCALE GENOMIC DNA]</scope>
    <source>
        <strain evidence="2">cv. Morex</strain>
    </source>
</reference>
<dbReference type="GeneID" id="123430721"/>
<keyword evidence="1" id="KW-0472">Membrane</keyword>
<dbReference type="Gramene" id="HORVU.MOREX.r2.2HG0158700.1">
    <property type="protein sequence ID" value="HORVU.MOREX.r2.2HG0158700.1.CDS.1"/>
    <property type="gene ID" value="HORVU.MOREX.r2.2HG0158700"/>
</dbReference>
<dbReference type="Proteomes" id="UP000011116">
    <property type="component" value="Chromosome 2H"/>
</dbReference>
<dbReference type="Pfam" id="PF03140">
    <property type="entry name" value="DUF247"/>
    <property type="match status" value="1"/>
</dbReference>
<dbReference type="InterPro" id="IPR004158">
    <property type="entry name" value="DUF247_pln"/>
</dbReference>
<dbReference type="Gramene" id="HORVU.MOREX.r3.2HG0191510.1">
    <property type="protein sequence ID" value="HORVU.MOREX.r3.2HG0191510.1.CDS1"/>
    <property type="gene ID" value="HORVU.MOREX.r3.2HG0191510"/>
</dbReference>
<organism evidence="2 3">
    <name type="scientific">Hordeum vulgare subsp. vulgare</name>
    <name type="common">Domesticated barley</name>
    <dbReference type="NCBI Taxonomy" id="112509"/>
    <lineage>
        <taxon>Eukaryota</taxon>
        <taxon>Viridiplantae</taxon>
        <taxon>Streptophyta</taxon>
        <taxon>Embryophyta</taxon>
        <taxon>Tracheophyta</taxon>
        <taxon>Spermatophyta</taxon>
        <taxon>Magnoliopsida</taxon>
        <taxon>Liliopsida</taxon>
        <taxon>Poales</taxon>
        <taxon>Poaceae</taxon>
        <taxon>BOP clade</taxon>
        <taxon>Pooideae</taxon>
        <taxon>Triticodae</taxon>
        <taxon>Triticeae</taxon>
        <taxon>Hordeinae</taxon>
        <taxon>Hordeum</taxon>
    </lineage>
</organism>
<sequence length="498" mass="56181">MQMQVAYDYDYELAVADYWEGRPTMEPNVWVPALPLQMTVAAPASNTDLVVSSTGQQQLVQESTDDQHAVEVELVCKEVTRSLKHTVDKMAMKMHLFPPNMEDLASYAAPKLVSIGPYHYGEGALQQMESVKHAAAVHFIDNTGLSMQEVYGAVCAVADEARGHYEEDKMRTPSDDDFKHMLLFDGCFLLQYMVFWCTRSKDDGGATARVDPSLRSIFSSNDSRIFCDVVLLENQLPWVVVDTLKRLMRPPPRMEVFFGRVRITKLHTRQELSFVPDTLAAYTPPHLLGLLRYNIVGNAQVPNPGDLSDKLMEVSWSVGVTELAEIGIEVTPNDIRDDLKKMYIHRGCCTGELRLASVSLDDATATFLVNMAVFEMCTTPDFRRDDHEKSTVCSYLWLLGMVTDSVNDVEALRNKHILEGGAGLTNEDVLKLFTGVEKHLRAGKRYYKTIVGIANYRYDRRWWIMFYRFGYRNRATIITVVTAIVGAVGLLATLKSFL</sequence>
<evidence type="ECO:0000256" key="1">
    <source>
        <dbReference type="SAM" id="Phobius"/>
    </source>
</evidence>
<feature type="transmembrane region" description="Helical" evidence="1">
    <location>
        <begin position="475"/>
        <end position="494"/>
    </location>
</feature>
<dbReference type="KEGG" id="hvg:123430721"/>
<dbReference type="AlphaFoldDB" id="A0A8I6XG83"/>
<dbReference type="PANTHER" id="PTHR31549:SF290">
    <property type="match status" value="1"/>
</dbReference>
<dbReference type="OrthoDB" id="594302at2759"/>
<dbReference type="EnsemblPlants" id="HORVU.MOREX.r3.2HG0191510.1">
    <property type="protein sequence ID" value="HORVU.MOREX.r3.2HG0191510.1.CDS1"/>
    <property type="gene ID" value="HORVU.MOREX.r3.2HG0191510"/>
</dbReference>
<protein>
    <submittedName>
        <fullName evidence="2">Uncharacterized protein</fullName>
    </submittedName>
</protein>
<gene>
    <name evidence="2" type="primary">LOC123430721</name>
</gene>
<accession>A0A8I6XG83</accession>
<proteinExistence type="predicted"/>
<evidence type="ECO:0000313" key="3">
    <source>
        <dbReference type="Proteomes" id="UP000011116"/>
    </source>
</evidence>
<keyword evidence="1" id="KW-1133">Transmembrane helix</keyword>
<dbReference type="RefSeq" id="XP_044970501.1">
    <property type="nucleotide sequence ID" value="XM_045114566.1"/>
</dbReference>